<protein>
    <submittedName>
        <fullName evidence="1">Cryptochrome/photolyase family protein</fullName>
    </submittedName>
</protein>
<dbReference type="Pfam" id="PF04244">
    <property type="entry name" value="DPRP"/>
    <property type="match status" value="1"/>
</dbReference>
<evidence type="ECO:0000313" key="2">
    <source>
        <dbReference type="Proteomes" id="UP001239782"/>
    </source>
</evidence>
<dbReference type="EMBL" id="CP133548">
    <property type="protein sequence ID" value="WMS86736.1"/>
    <property type="molecule type" value="Genomic_DNA"/>
</dbReference>
<keyword evidence="2" id="KW-1185">Reference proteome</keyword>
<dbReference type="InterPro" id="IPR007357">
    <property type="entry name" value="PhrB-like"/>
</dbReference>
<dbReference type="InterPro" id="IPR052551">
    <property type="entry name" value="UV-DNA_repair_photolyase"/>
</dbReference>
<dbReference type="PANTHER" id="PTHR38657">
    <property type="entry name" value="SLR1343 PROTEIN"/>
    <property type="match status" value="1"/>
</dbReference>
<organism evidence="1 2">
    <name type="scientific">Pleionea litopenaei</name>
    <dbReference type="NCBI Taxonomy" id="3070815"/>
    <lineage>
        <taxon>Bacteria</taxon>
        <taxon>Pseudomonadati</taxon>
        <taxon>Pseudomonadota</taxon>
        <taxon>Gammaproteobacteria</taxon>
        <taxon>Oceanospirillales</taxon>
        <taxon>Pleioneaceae</taxon>
        <taxon>Pleionea</taxon>
    </lineage>
</organism>
<sequence length="528" mass="62376">MANTPIRTFSSQLPKQCKTLRLILGDQLNASHSWFRKKDDEIVYLIAEVNEEHQYVKHHVQKICAFFLAMHQFAQALAIAGHQVIYLTLDETKEYASFAELIAALNTAHAFNNFEYQQPDEYRLSEQLSQLASEFKHSKVYSSEHFYLTQEDINEEFKQGEHTTMEFFYRRMRKRFGILVENNKPIGGRWNFDQSNRNKLKEADLKDIPEPLLFDNDASDILERLQAHSVNYFGKESRQLIWPVTRHQARQLLSFFCQHQLIHFGRFQDAMTQATDYAWSIYHSRLSFALNSKILSPREVIERVLDHWQDNPSIDIAQVEGFIRQILGWREYVRGIYWRNMPEYAEKNALQASHPLPDYFWNGKTQMNCLRQCLTQSLDYSYAHHIQRLMVIGNFCLLFGIDPDQVDEWYLGVYIDAIEWVEMPNTRGMTQFADNGIVATKPYAASSNYINKMSDYCKHCSYTQSKKVGDKACPLNSAYWHFIYRHREKFQSNPRMTMVYRTWQKMEDKQQQAILEQADGYIENLNRL</sequence>
<dbReference type="Proteomes" id="UP001239782">
    <property type="component" value="Chromosome"/>
</dbReference>
<gene>
    <name evidence="1" type="ORF">Q9312_16060</name>
</gene>
<dbReference type="PANTHER" id="PTHR38657:SF1">
    <property type="entry name" value="SLR1343 PROTEIN"/>
    <property type="match status" value="1"/>
</dbReference>
<dbReference type="Gene3D" id="1.10.579.10">
    <property type="entry name" value="DNA Cyclobutane Dipyrimidine Photolyase, subunit A, domain 3"/>
    <property type="match status" value="1"/>
</dbReference>
<dbReference type="Gene3D" id="1.10.10.1710">
    <property type="entry name" value="Deoxyribodipyrimidine photolyase-related"/>
    <property type="match status" value="1"/>
</dbReference>
<evidence type="ECO:0000313" key="1">
    <source>
        <dbReference type="EMBL" id="WMS86736.1"/>
    </source>
</evidence>
<dbReference type="KEGG" id="plei:Q9312_16060"/>
<dbReference type="InterPro" id="IPR014729">
    <property type="entry name" value="Rossmann-like_a/b/a_fold"/>
</dbReference>
<reference evidence="1 2" key="1">
    <citation type="submission" date="2023-08" db="EMBL/GenBank/DDBJ databases">
        <title>Pleionea litopenaei sp. nov., isolated from stomach of juvenile Litopenaeus vannamei.</title>
        <authorList>
            <person name="Rho A.M."/>
            <person name="Hwang C.Y."/>
        </authorList>
    </citation>
    <scope>NUCLEOTIDE SEQUENCE [LARGE SCALE GENOMIC DNA]</scope>
    <source>
        <strain evidence="1 2">HL-JVS1</strain>
    </source>
</reference>
<proteinExistence type="predicted"/>
<dbReference type="RefSeq" id="WP_309201881.1">
    <property type="nucleotide sequence ID" value="NZ_CP133548.1"/>
</dbReference>
<dbReference type="InterPro" id="IPR036134">
    <property type="entry name" value="Crypto/Photolyase_FAD-like_sf"/>
</dbReference>
<name>A0AA51RSC5_9GAMM</name>
<dbReference type="SUPFAM" id="SSF48173">
    <property type="entry name" value="Cryptochrome/photolyase FAD-binding domain"/>
    <property type="match status" value="1"/>
</dbReference>
<accession>A0AA51RSC5</accession>
<dbReference type="Gene3D" id="1.25.40.80">
    <property type="match status" value="1"/>
</dbReference>
<dbReference type="Gene3D" id="3.40.50.620">
    <property type="entry name" value="HUPs"/>
    <property type="match status" value="1"/>
</dbReference>
<dbReference type="AlphaFoldDB" id="A0AA51RSC5"/>